<keyword evidence="5 8" id="KW-0812">Transmembrane</keyword>
<feature type="transmembrane region" description="Helical" evidence="8">
    <location>
        <begin position="436"/>
        <end position="455"/>
    </location>
</feature>
<proteinExistence type="predicted"/>
<dbReference type="AlphaFoldDB" id="A0A2Z2MGT6"/>
<feature type="transmembrane region" description="Helical" evidence="8">
    <location>
        <begin position="411"/>
        <end position="429"/>
    </location>
</feature>
<feature type="transmembrane region" description="Helical" evidence="8">
    <location>
        <begin position="121"/>
        <end position="145"/>
    </location>
</feature>
<dbReference type="PANTHER" id="PTHR33908">
    <property type="entry name" value="MANNOSYLTRANSFERASE YKCB-RELATED"/>
    <property type="match status" value="1"/>
</dbReference>
<dbReference type="GO" id="GO:0005886">
    <property type="term" value="C:plasma membrane"/>
    <property type="evidence" value="ECO:0007669"/>
    <property type="project" value="UniProtKB-SubCell"/>
</dbReference>
<comment type="subcellular location">
    <subcellularLocation>
        <location evidence="1">Cell membrane</location>
        <topology evidence="1">Multi-pass membrane protein</topology>
    </subcellularLocation>
</comment>
<dbReference type="RefSeq" id="WP_088858390.1">
    <property type="nucleotide sequence ID" value="NZ_CP014862.1"/>
</dbReference>
<dbReference type="GO" id="GO:0016763">
    <property type="term" value="F:pentosyltransferase activity"/>
    <property type="evidence" value="ECO:0007669"/>
    <property type="project" value="TreeGrafter"/>
</dbReference>
<keyword evidence="11" id="KW-1185">Reference proteome</keyword>
<organism evidence="10 11">
    <name type="scientific">Thermococcus profundus</name>
    <dbReference type="NCBI Taxonomy" id="49899"/>
    <lineage>
        <taxon>Archaea</taxon>
        <taxon>Methanobacteriati</taxon>
        <taxon>Methanobacteriota</taxon>
        <taxon>Thermococci</taxon>
        <taxon>Thermococcales</taxon>
        <taxon>Thermococcaceae</taxon>
        <taxon>Thermococcus</taxon>
    </lineage>
</organism>
<keyword evidence="4" id="KW-0808">Transferase</keyword>
<dbReference type="PANTHER" id="PTHR33908:SF11">
    <property type="entry name" value="MEMBRANE PROTEIN"/>
    <property type="match status" value="1"/>
</dbReference>
<sequence>MKKKFALFSIITICYLIIRLWGILYTMNEYTDYDEGTYLLIARMINHGYLPYRDIYAVHPPLYYYLLALWLRFFGDSYIVGRTLSVFVGLISIFLAYLIGRELKDDKLGIAFASLLALDPLLIRMNSLVLHETIIEFFTLLSMYYFVKYFKKKVMKYAYLSLFWAGLGSTAKFTIIPFLISLYLVIVLSLNKKSWNHFEGMVNSILTSRQIFIVLFAYLLGALAVISIVTVYPDRIVRLLIILPGVHPVNLVGHKYFAALFLLLWMGLTVYILDIKYSHKVLETLVILLKNWKIELKLGFVVVLAKALVEVPLGVVVSRDYILQTYLPQGGRYTLFTGFFSIINKILRDLGRNSPEVLLHWVPLISLLAWVILVVSRGHEIKVEKPLAGLFVVNLFMFLFLMPVIPDERFIYPLFLVTYLMLLYSLMSLRISPKKMFTAVLITLLFISAVDYGLLVNYPSGRLKLAFGPHTKELRDDLKLYLEEHKINPGLCLSVNPMNAYYLGLKVDPYSIDTFGWIYLKKENSDSIIKRMEKTNTSCVLFSTWMYAIMPKSKRLEEGYSKLVNQTLQHGTLLFGESYEDNEVIEMFSFGANMTPSKLKIVPQGGRLSVLYNLSEILEIFVLRDNTTIDHRLKIFLEGDSYLATWAGSDGGMYSAVVWYMNDDGIRITPLNNTSLGIVYDGIAFSEDGELLPYNVSQNVIRVCTQRVCVSLTGRRLELKEKGFLVASGNKIEIHLVTRRS</sequence>
<evidence type="ECO:0000256" key="7">
    <source>
        <dbReference type="ARBA" id="ARBA00023136"/>
    </source>
</evidence>
<dbReference type="GO" id="GO:0008610">
    <property type="term" value="P:lipid biosynthetic process"/>
    <property type="evidence" value="ECO:0007669"/>
    <property type="project" value="UniProtKB-ARBA"/>
</dbReference>
<evidence type="ECO:0000256" key="8">
    <source>
        <dbReference type="SAM" id="Phobius"/>
    </source>
</evidence>
<feature type="transmembrane region" description="Helical" evidence="8">
    <location>
        <begin position="387"/>
        <end position="405"/>
    </location>
</feature>
<evidence type="ECO:0000256" key="3">
    <source>
        <dbReference type="ARBA" id="ARBA00022676"/>
    </source>
</evidence>
<protein>
    <recommendedName>
        <fullName evidence="9">Glycosyltransferase RgtA/B/C/D-like domain-containing protein</fullName>
    </recommendedName>
</protein>
<evidence type="ECO:0000256" key="5">
    <source>
        <dbReference type="ARBA" id="ARBA00022692"/>
    </source>
</evidence>
<evidence type="ECO:0000256" key="2">
    <source>
        <dbReference type="ARBA" id="ARBA00022475"/>
    </source>
</evidence>
<feature type="transmembrane region" description="Helical" evidence="8">
    <location>
        <begin position="294"/>
        <end position="317"/>
    </location>
</feature>
<feature type="transmembrane region" description="Helical" evidence="8">
    <location>
        <begin position="5"/>
        <end position="24"/>
    </location>
</feature>
<reference evidence="10 11" key="1">
    <citation type="submission" date="2016-03" db="EMBL/GenBank/DDBJ databases">
        <title>Complete genome sequence of Thermococcus profundus strain DT5432.</title>
        <authorList>
            <person name="Oger P.M."/>
        </authorList>
    </citation>
    <scope>NUCLEOTIDE SEQUENCE [LARGE SCALE GENOMIC DNA]</scope>
    <source>
        <strain evidence="10 11">DT 5432</strain>
    </source>
</reference>
<dbReference type="InterPro" id="IPR050297">
    <property type="entry name" value="LipidA_mod_glycosyltrf_83"/>
</dbReference>
<dbReference type="KEGG" id="tprf:A3L09_07650"/>
<dbReference type="Proteomes" id="UP000250179">
    <property type="component" value="Chromosome"/>
</dbReference>
<accession>A0A2Z2MGT6</accession>
<feature type="transmembrane region" description="Helical" evidence="8">
    <location>
        <begin position="253"/>
        <end position="273"/>
    </location>
</feature>
<feature type="domain" description="Glycosyltransferase RgtA/B/C/D-like" evidence="9">
    <location>
        <begin position="59"/>
        <end position="202"/>
    </location>
</feature>
<dbReference type="OrthoDB" id="114973at2157"/>
<dbReference type="EMBL" id="CP014862">
    <property type="protein sequence ID" value="ASJ03134.1"/>
    <property type="molecule type" value="Genomic_DNA"/>
</dbReference>
<dbReference type="Pfam" id="PF13231">
    <property type="entry name" value="PMT_2"/>
    <property type="match status" value="1"/>
</dbReference>
<evidence type="ECO:0000256" key="4">
    <source>
        <dbReference type="ARBA" id="ARBA00022679"/>
    </source>
</evidence>
<evidence type="ECO:0000256" key="1">
    <source>
        <dbReference type="ARBA" id="ARBA00004651"/>
    </source>
</evidence>
<feature type="transmembrane region" description="Helical" evidence="8">
    <location>
        <begin position="79"/>
        <end position="100"/>
    </location>
</feature>
<keyword evidence="6 8" id="KW-1133">Transmembrane helix</keyword>
<keyword evidence="2" id="KW-1003">Cell membrane</keyword>
<gene>
    <name evidence="10" type="ORF">A3L09_07650</name>
</gene>
<evidence type="ECO:0000313" key="11">
    <source>
        <dbReference type="Proteomes" id="UP000250179"/>
    </source>
</evidence>
<keyword evidence="7 8" id="KW-0472">Membrane</keyword>
<feature type="transmembrane region" description="Helical" evidence="8">
    <location>
        <begin position="357"/>
        <end position="375"/>
    </location>
</feature>
<dbReference type="InterPro" id="IPR038731">
    <property type="entry name" value="RgtA/B/C-like"/>
</dbReference>
<evidence type="ECO:0000313" key="10">
    <source>
        <dbReference type="EMBL" id="ASJ03134.1"/>
    </source>
</evidence>
<evidence type="ECO:0000256" key="6">
    <source>
        <dbReference type="ARBA" id="ARBA00022989"/>
    </source>
</evidence>
<feature type="transmembrane region" description="Helical" evidence="8">
    <location>
        <begin position="211"/>
        <end position="233"/>
    </location>
</feature>
<name>A0A2Z2MGT6_THEPR</name>
<keyword evidence="3" id="KW-0328">Glycosyltransferase</keyword>
<feature type="transmembrane region" description="Helical" evidence="8">
    <location>
        <begin position="157"/>
        <end position="190"/>
    </location>
</feature>
<dbReference type="GeneID" id="33320281"/>
<evidence type="ECO:0000259" key="9">
    <source>
        <dbReference type="Pfam" id="PF13231"/>
    </source>
</evidence>